<dbReference type="AlphaFoldDB" id="A0A0B4ETU6"/>
<name>A0A0B4ETU6_METAF</name>
<sequence>MAAQVTGQSGQPDIAYTPNLEIYQQRLKRRQETEELDTTLPDGFPHKLHSHMAWTSTTVSDQYGWVYELSEPDLDEIQQALDIFKDTGKSLGYINQQTFPLPTLHARLRSVSNDIHNTFGFKVIRGIPVKKYTREENIIVYAGIASHVTTRRARQDHQFNGRPANVVLDHIKNLTLKLDAKHIGSPAYTAEQQGFHTDAGDVIALFALADAAEGGKSYIASSWTVYNELAATRPDLIRTLSEPWHVDGFGKSAPTSRPLLFHQAATASNPERVIIQYARRAFTGYWGLPRSSHLPPITEAQAEALDALHFTAQKHALALEFQSGDIQFINNLSILHGRGAFRDTPDKQRHLLRLWLRDDELAWDTPAALQSRWRRLFDDVTPESQLFPLEPSIRSTSSA</sequence>
<dbReference type="InterPro" id="IPR042098">
    <property type="entry name" value="TauD-like_sf"/>
</dbReference>
<keyword evidence="3" id="KW-0223">Dioxygenase</keyword>
<reference evidence="3 4" key="1">
    <citation type="journal article" date="2014" name="Proc. Natl. Acad. Sci. U.S.A.">
        <title>Trajectory and genomic determinants of fungal-pathogen speciation and host adaptation.</title>
        <authorList>
            <person name="Hu X."/>
            <person name="Xiao G."/>
            <person name="Zheng P."/>
            <person name="Shang Y."/>
            <person name="Su Y."/>
            <person name="Zhang X."/>
            <person name="Liu X."/>
            <person name="Zhan S."/>
            <person name="St Leger R.J."/>
            <person name="Wang C."/>
        </authorList>
    </citation>
    <scope>NUCLEOTIDE SEQUENCE [LARGE SCALE GENOMIC DNA]</scope>
    <source>
        <strain evidence="3 4">ARSEF 549</strain>
    </source>
</reference>
<keyword evidence="1" id="KW-0560">Oxidoreductase</keyword>
<keyword evidence="4" id="KW-1185">Reference proteome</keyword>
<dbReference type="InterPro" id="IPR003819">
    <property type="entry name" value="TauD/TfdA-like"/>
</dbReference>
<dbReference type="Pfam" id="PF02668">
    <property type="entry name" value="TauD"/>
    <property type="match status" value="1"/>
</dbReference>
<dbReference type="Gene3D" id="3.60.130.10">
    <property type="entry name" value="Clavaminate synthase-like"/>
    <property type="match status" value="1"/>
</dbReference>
<dbReference type="GO" id="GO:0051213">
    <property type="term" value="F:dioxygenase activity"/>
    <property type="evidence" value="ECO:0007669"/>
    <property type="project" value="UniProtKB-KW"/>
</dbReference>
<dbReference type="SUPFAM" id="SSF51197">
    <property type="entry name" value="Clavaminate synthase-like"/>
    <property type="match status" value="1"/>
</dbReference>
<dbReference type="Proteomes" id="UP000031186">
    <property type="component" value="Unassembled WGS sequence"/>
</dbReference>
<evidence type="ECO:0000256" key="1">
    <source>
        <dbReference type="ARBA" id="ARBA00023002"/>
    </source>
</evidence>
<proteinExistence type="predicted"/>
<evidence type="ECO:0000259" key="2">
    <source>
        <dbReference type="Pfam" id="PF02668"/>
    </source>
</evidence>
<gene>
    <name evidence="3" type="ORF">MAN_06366</name>
</gene>
<accession>A0A0B4ETU6</accession>
<dbReference type="PANTHER" id="PTHR10696">
    <property type="entry name" value="GAMMA-BUTYROBETAINE HYDROXYLASE-RELATED"/>
    <property type="match status" value="1"/>
</dbReference>
<dbReference type="FunFam" id="3.60.130.10:FF:000011">
    <property type="entry name" value="Taurine catabolism dioxygenase TauD"/>
    <property type="match status" value="1"/>
</dbReference>
<feature type="domain" description="TauD/TfdA-like" evidence="2">
    <location>
        <begin position="92"/>
        <end position="355"/>
    </location>
</feature>
<dbReference type="VEuPathDB" id="FungiDB:MAN_06366"/>
<dbReference type="OrthoDB" id="272271at2759"/>
<evidence type="ECO:0000313" key="3">
    <source>
        <dbReference type="EMBL" id="KID65355.1"/>
    </source>
</evidence>
<organism evidence="3 4">
    <name type="scientific">Metarhizium anisopliae (strain ARSEF 549)</name>
    <dbReference type="NCBI Taxonomy" id="3151832"/>
    <lineage>
        <taxon>Eukaryota</taxon>
        <taxon>Fungi</taxon>
        <taxon>Dikarya</taxon>
        <taxon>Ascomycota</taxon>
        <taxon>Pezizomycotina</taxon>
        <taxon>Sordariomycetes</taxon>
        <taxon>Hypocreomycetidae</taxon>
        <taxon>Hypocreales</taxon>
        <taxon>Clavicipitaceae</taxon>
        <taxon>Metarhizium</taxon>
    </lineage>
</organism>
<feature type="non-terminal residue" evidence="3">
    <location>
        <position position="1"/>
    </location>
</feature>
<protein>
    <submittedName>
        <fullName evidence="3">Taurine catabolism dioxygenase TauD/TfdA</fullName>
    </submittedName>
</protein>
<dbReference type="PANTHER" id="PTHR10696:SF54">
    <property type="entry name" value="FAMILY OXIDOREDUCTASE, PUTATIVE (AFU_ORTHOLOGUE AFUA_4G13850)-RELATED"/>
    <property type="match status" value="1"/>
</dbReference>
<comment type="caution">
    <text evidence="3">The sequence shown here is derived from an EMBL/GenBank/DDBJ whole genome shotgun (WGS) entry which is preliminary data.</text>
</comment>
<evidence type="ECO:0000313" key="4">
    <source>
        <dbReference type="Proteomes" id="UP000031186"/>
    </source>
</evidence>
<dbReference type="HOGENOM" id="CLU_041041_0_0_1"/>
<dbReference type="EMBL" id="AZNF01000007">
    <property type="protein sequence ID" value="KID65355.1"/>
    <property type="molecule type" value="Genomic_DNA"/>
</dbReference>
<dbReference type="InterPro" id="IPR050411">
    <property type="entry name" value="AlphaKG_dependent_hydroxylases"/>
</dbReference>